<comment type="cofactor">
    <cofactor evidence="1">
        <name>FMN</name>
        <dbReference type="ChEBI" id="CHEBI:58210"/>
    </cofactor>
</comment>
<dbReference type="Proteomes" id="UP000245207">
    <property type="component" value="Unassembled WGS sequence"/>
</dbReference>
<dbReference type="PANTHER" id="PTHR10578">
    <property type="entry name" value="S -2-HYDROXY-ACID OXIDASE-RELATED"/>
    <property type="match status" value="1"/>
</dbReference>
<reference evidence="3 4" key="1">
    <citation type="journal article" date="2018" name="Mol. Plant">
        <title>The genome of Artemisia annua provides insight into the evolution of Asteraceae family and artemisinin biosynthesis.</title>
        <authorList>
            <person name="Shen Q."/>
            <person name="Zhang L."/>
            <person name="Liao Z."/>
            <person name="Wang S."/>
            <person name="Yan T."/>
            <person name="Shi P."/>
            <person name="Liu M."/>
            <person name="Fu X."/>
            <person name="Pan Q."/>
            <person name="Wang Y."/>
            <person name="Lv Z."/>
            <person name="Lu X."/>
            <person name="Zhang F."/>
            <person name="Jiang W."/>
            <person name="Ma Y."/>
            <person name="Chen M."/>
            <person name="Hao X."/>
            <person name="Li L."/>
            <person name="Tang Y."/>
            <person name="Lv G."/>
            <person name="Zhou Y."/>
            <person name="Sun X."/>
            <person name="Brodelius P.E."/>
            <person name="Rose J.K.C."/>
            <person name="Tang K."/>
        </authorList>
    </citation>
    <scope>NUCLEOTIDE SEQUENCE [LARGE SCALE GENOMIC DNA]</scope>
    <source>
        <strain evidence="4">cv. Huhao1</strain>
        <tissue evidence="3">Leaf</tissue>
    </source>
</reference>
<dbReference type="InterPro" id="IPR013785">
    <property type="entry name" value="Aldolase_TIM"/>
</dbReference>
<dbReference type="Pfam" id="PF01070">
    <property type="entry name" value="FMN_dh"/>
    <property type="match status" value="1"/>
</dbReference>
<organism evidence="3 4">
    <name type="scientific">Artemisia annua</name>
    <name type="common">Sweet wormwood</name>
    <dbReference type="NCBI Taxonomy" id="35608"/>
    <lineage>
        <taxon>Eukaryota</taxon>
        <taxon>Viridiplantae</taxon>
        <taxon>Streptophyta</taxon>
        <taxon>Embryophyta</taxon>
        <taxon>Tracheophyta</taxon>
        <taxon>Spermatophyta</taxon>
        <taxon>Magnoliopsida</taxon>
        <taxon>eudicotyledons</taxon>
        <taxon>Gunneridae</taxon>
        <taxon>Pentapetalae</taxon>
        <taxon>asterids</taxon>
        <taxon>campanulids</taxon>
        <taxon>Asterales</taxon>
        <taxon>Asteraceae</taxon>
        <taxon>Asteroideae</taxon>
        <taxon>Anthemideae</taxon>
        <taxon>Artemisiinae</taxon>
        <taxon>Artemisia</taxon>
    </lineage>
</organism>
<sequence length="58" mass="6413">MGEYATARESVPSGMIMTLSSWGTFSVEEVASTGPSVRFFQLYAWFSGKQLMGMIIKI</sequence>
<gene>
    <name evidence="3" type="ORF">CTI12_AA319640</name>
</gene>
<evidence type="ECO:0000259" key="2">
    <source>
        <dbReference type="Pfam" id="PF01070"/>
    </source>
</evidence>
<feature type="domain" description="FMN-dependent dehydrogenase" evidence="2">
    <location>
        <begin position="2"/>
        <end position="54"/>
    </location>
</feature>
<dbReference type="OrthoDB" id="1689699at2759"/>
<accession>A0A2U1N165</accession>
<keyword evidence="4" id="KW-1185">Reference proteome</keyword>
<protein>
    <submittedName>
        <fullName evidence="3">Crystallinum glycolate oxidase</fullName>
    </submittedName>
</protein>
<evidence type="ECO:0000256" key="1">
    <source>
        <dbReference type="ARBA" id="ARBA00001917"/>
    </source>
</evidence>
<dbReference type="InterPro" id="IPR000262">
    <property type="entry name" value="FMN-dep_DH"/>
</dbReference>
<dbReference type="Gene3D" id="3.20.20.70">
    <property type="entry name" value="Aldolase class I"/>
    <property type="match status" value="1"/>
</dbReference>
<name>A0A2U1N165_ARTAN</name>
<evidence type="ECO:0000313" key="3">
    <source>
        <dbReference type="EMBL" id="PWA67261.1"/>
    </source>
</evidence>
<evidence type="ECO:0000313" key="4">
    <source>
        <dbReference type="Proteomes" id="UP000245207"/>
    </source>
</evidence>
<dbReference type="GO" id="GO:0016491">
    <property type="term" value="F:oxidoreductase activity"/>
    <property type="evidence" value="ECO:0007669"/>
    <property type="project" value="InterPro"/>
</dbReference>
<proteinExistence type="predicted"/>
<dbReference type="EMBL" id="PKPP01003866">
    <property type="protein sequence ID" value="PWA67261.1"/>
    <property type="molecule type" value="Genomic_DNA"/>
</dbReference>
<dbReference type="STRING" id="35608.A0A2U1N165"/>
<dbReference type="AlphaFoldDB" id="A0A2U1N165"/>
<comment type="caution">
    <text evidence="3">The sequence shown here is derived from an EMBL/GenBank/DDBJ whole genome shotgun (WGS) entry which is preliminary data.</text>
</comment>
<dbReference type="PANTHER" id="PTHR10578:SF126">
    <property type="entry name" value="(S)-2-HYDROXY-ACID OXIDASE"/>
    <property type="match status" value="1"/>
</dbReference>